<name>A0A6N9H3Q6_9MICO</name>
<comment type="caution">
    <text evidence="2">The sequence shown here is derived from an EMBL/GenBank/DDBJ whole genome shotgun (WGS) entry which is preliminary data.</text>
</comment>
<gene>
    <name evidence="2" type="ORF">GSY69_01560</name>
</gene>
<keyword evidence="3" id="KW-1185">Reference proteome</keyword>
<sequence>MRETIPFHPASGPDAGPEMPPSVPTGTVMELWRAPLLEAAEARFDDWMAMLHARYDECLESLTDEHMAFEATFISTEADGSRWMYHLQVRGAGSRVLDLTKGIDAAHEAWARSTKHRGWEVLEPRLFLCPPQVRDALCAAAGADLLPTGALPDSSHRGQPPSGE</sequence>
<evidence type="ECO:0000256" key="1">
    <source>
        <dbReference type="SAM" id="MobiDB-lite"/>
    </source>
</evidence>
<dbReference type="Pfam" id="PF19673">
    <property type="entry name" value="DUF6176"/>
    <property type="match status" value="1"/>
</dbReference>
<dbReference type="EMBL" id="WWEQ01000004">
    <property type="protein sequence ID" value="MYM18697.1"/>
    <property type="molecule type" value="Genomic_DNA"/>
</dbReference>
<dbReference type="AlphaFoldDB" id="A0A6N9H3Q6"/>
<dbReference type="Proteomes" id="UP000469215">
    <property type="component" value="Unassembled WGS sequence"/>
</dbReference>
<organism evidence="2 3">
    <name type="scientific">Brevibacterium rongguiense</name>
    <dbReference type="NCBI Taxonomy" id="2695267"/>
    <lineage>
        <taxon>Bacteria</taxon>
        <taxon>Bacillati</taxon>
        <taxon>Actinomycetota</taxon>
        <taxon>Actinomycetes</taxon>
        <taxon>Micrococcales</taxon>
        <taxon>Brevibacteriaceae</taxon>
        <taxon>Brevibacterium</taxon>
    </lineage>
</organism>
<dbReference type="RefSeq" id="WP_160952141.1">
    <property type="nucleotide sequence ID" value="NZ_WWEQ01000004.1"/>
</dbReference>
<dbReference type="InterPro" id="IPR046174">
    <property type="entry name" value="DUF6176"/>
</dbReference>
<accession>A0A6N9H3Q6</accession>
<evidence type="ECO:0000313" key="3">
    <source>
        <dbReference type="Proteomes" id="UP000469215"/>
    </source>
</evidence>
<reference evidence="2 3" key="1">
    <citation type="submission" date="2020-01" db="EMBL/GenBank/DDBJ databases">
        <authorList>
            <person name="Deng T."/>
        </authorList>
    </citation>
    <scope>NUCLEOTIDE SEQUENCE [LARGE SCALE GENOMIC DNA]</scope>
    <source>
        <strain evidence="2 3">5221</strain>
    </source>
</reference>
<proteinExistence type="predicted"/>
<feature type="region of interest" description="Disordered" evidence="1">
    <location>
        <begin position="1"/>
        <end position="24"/>
    </location>
</feature>
<protein>
    <submittedName>
        <fullName evidence="2">Uncharacterized protein</fullName>
    </submittedName>
</protein>
<evidence type="ECO:0000313" key="2">
    <source>
        <dbReference type="EMBL" id="MYM18697.1"/>
    </source>
</evidence>